<comment type="caution">
    <text evidence="3">The sequence shown here is derived from an EMBL/GenBank/DDBJ whole genome shotgun (WGS) entry which is preliminary data.</text>
</comment>
<dbReference type="OrthoDB" id="5404940at2759"/>
<keyword evidence="2" id="KW-0472">Membrane</keyword>
<feature type="region of interest" description="Disordered" evidence="1">
    <location>
        <begin position="1"/>
        <end position="47"/>
    </location>
</feature>
<feature type="region of interest" description="Disordered" evidence="1">
    <location>
        <begin position="359"/>
        <end position="479"/>
    </location>
</feature>
<feature type="compositionally biased region" description="Polar residues" evidence="1">
    <location>
        <begin position="396"/>
        <end position="406"/>
    </location>
</feature>
<feature type="compositionally biased region" description="Polar residues" evidence="1">
    <location>
        <begin position="461"/>
        <end position="477"/>
    </location>
</feature>
<evidence type="ECO:0000256" key="1">
    <source>
        <dbReference type="SAM" id="MobiDB-lite"/>
    </source>
</evidence>
<accession>A0A9P8CJG6</accession>
<dbReference type="EMBL" id="MU253737">
    <property type="protein sequence ID" value="KAG9249328.1"/>
    <property type="molecule type" value="Genomic_DNA"/>
</dbReference>
<reference evidence="3" key="1">
    <citation type="journal article" date="2021" name="IMA Fungus">
        <title>Genomic characterization of three marine fungi, including Emericellopsis atlantica sp. nov. with signatures of a generalist lifestyle and marine biomass degradation.</title>
        <authorList>
            <person name="Hagestad O.C."/>
            <person name="Hou L."/>
            <person name="Andersen J.H."/>
            <person name="Hansen E.H."/>
            <person name="Altermark B."/>
            <person name="Li C."/>
            <person name="Kuhnert E."/>
            <person name="Cox R.J."/>
            <person name="Crous P.W."/>
            <person name="Spatafora J.W."/>
            <person name="Lail K."/>
            <person name="Amirebrahimi M."/>
            <person name="Lipzen A."/>
            <person name="Pangilinan J."/>
            <person name="Andreopoulos W."/>
            <person name="Hayes R.D."/>
            <person name="Ng V."/>
            <person name="Grigoriev I.V."/>
            <person name="Jackson S.A."/>
            <person name="Sutton T.D.S."/>
            <person name="Dobson A.D.W."/>
            <person name="Rama T."/>
        </authorList>
    </citation>
    <scope>NUCLEOTIDE SEQUENCE</scope>
    <source>
        <strain evidence="3">TRa3180A</strain>
    </source>
</reference>
<protein>
    <submittedName>
        <fullName evidence="3">Uncharacterized protein</fullName>
    </submittedName>
</protein>
<proteinExistence type="predicted"/>
<feature type="region of interest" description="Disordered" evidence="1">
    <location>
        <begin position="296"/>
        <end position="329"/>
    </location>
</feature>
<feature type="compositionally biased region" description="Polar residues" evidence="1">
    <location>
        <begin position="508"/>
        <end position="517"/>
    </location>
</feature>
<organism evidence="3 4">
    <name type="scientific">Calycina marina</name>
    <dbReference type="NCBI Taxonomy" id="1763456"/>
    <lineage>
        <taxon>Eukaryota</taxon>
        <taxon>Fungi</taxon>
        <taxon>Dikarya</taxon>
        <taxon>Ascomycota</taxon>
        <taxon>Pezizomycotina</taxon>
        <taxon>Leotiomycetes</taxon>
        <taxon>Helotiales</taxon>
        <taxon>Pezizellaceae</taxon>
        <taxon>Calycina</taxon>
    </lineage>
</organism>
<keyword evidence="4" id="KW-1185">Reference proteome</keyword>
<name>A0A9P8CJG6_9HELO</name>
<feature type="transmembrane region" description="Helical" evidence="2">
    <location>
        <begin position="149"/>
        <end position="172"/>
    </location>
</feature>
<dbReference type="AlphaFoldDB" id="A0A9P8CJG6"/>
<keyword evidence="2" id="KW-0812">Transmembrane</keyword>
<evidence type="ECO:0000313" key="3">
    <source>
        <dbReference type="EMBL" id="KAG9249328.1"/>
    </source>
</evidence>
<dbReference type="Proteomes" id="UP000887226">
    <property type="component" value="Unassembled WGS sequence"/>
</dbReference>
<evidence type="ECO:0000256" key="2">
    <source>
        <dbReference type="SAM" id="Phobius"/>
    </source>
</evidence>
<feature type="transmembrane region" description="Helical" evidence="2">
    <location>
        <begin position="192"/>
        <end position="221"/>
    </location>
</feature>
<sequence>MGLEPPFLYNPVKTGEGPRNPYHSFDPKAVSRTSLQPKAPRPKQNGPLVSFNQHPDSYFFVPTGRNGINPMRASVKSWIKWARICQLILRCLELIVSCGLLVMMILIRNVDATTGWIMRIVPGVAILHTVYGIYHLGRKASGRTPASSASYMMFAAFFDVSIIPFYTFSALVAKTKQAAWTNVVNEADRTQFSTVVFYLSAAGGVMYLASLILSIYLAVVFRKIVRLPPDMNPLEDHLTSRHKRNKTSISTMTLDSKKRISIPLESKRSSGAIYEDLNRPPSIPFFHTRIGSTDSFSTYKSTPSPLRDSHLDLPNRQYQIPSSPRSSVDSDMKCALYYGGAQTSSPKLGAYTGVPLSDTASQRSGCQIAPAPRSKNAETTWYTRDSLSKRDSLLSNEPSRSESPQKGYQPVHQPYNSSDAIDLPNPLESNPPTPLHNHFSSHGSPNGPPNSKPPTSRHSYRPNSDSPLAEISNNRNGTDIADLGDGFKAKLYEELRPGTPPVIVGKNRQVSSGTDFQNLGGYKVDRRDVSGKIAEEGRGGAGNGSGWGTRFRKVSGL</sequence>
<feature type="region of interest" description="Disordered" evidence="1">
    <location>
        <begin position="497"/>
        <end position="557"/>
    </location>
</feature>
<feature type="transmembrane region" description="Helical" evidence="2">
    <location>
        <begin position="116"/>
        <end position="137"/>
    </location>
</feature>
<feature type="transmembrane region" description="Helical" evidence="2">
    <location>
        <begin position="87"/>
        <end position="110"/>
    </location>
</feature>
<feature type="compositionally biased region" description="Polar residues" evidence="1">
    <location>
        <begin position="316"/>
        <end position="329"/>
    </location>
</feature>
<feature type="compositionally biased region" description="Basic and acidic residues" evidence="1">
    <location>
        <begin position="523"/>
        <end position="538"/>
    </location>
</feature>
<keyword evidence="2" id="KW-1133">Transmembrane helix</keyword>
<evidence type="ECO:0000313" key="4">
    <source>
        <dbReference type="Proteomes" id="UP000887226"/>
    </source>
</evidence>
<gene>
    <name evidence="3" type="ORF">BJ878DRAFT_579589</name>
</gene>